<evidence type="ECO:0000259" key="6">
    <source>
        <dbReference type="Pfam" id="PF00107"/>
    </source>
</evidence>
<protein>
    <submittedName>
        <fullName evidence="8">Chaperonin 10-like protein</fullName>
    </submittedName>
</protein>
<keyword evidence="9" id="KW-1185">Reference proteome</keyword>
<dbReference type="SUPFAM" id="SSF51735">
    <property type="entry name" value="NAD(P)-binding Rossmann-fold domains"/>
    <property type="match status" value="1"/>
</dbReference>
<dbReference type="InterPro" id="IPR011032">
    <property type="entry name" value="GroES-like_sf"/>
</dbReference>
<dbReference type="PANTHER" id="PTHR42813:SF1">
    <property type="entry name" value="DEHYDROGENASE, PUTATIVE (AFU_ORTHOLOGUE AFUA_5G03930)-RELATED"/>
    <property type="match status" value="1"/>
</dbReference>
<dbReference type="InterPro" id="IPR013154">
    <property type="entry name" value="ADH-like_N"/>
</dbReference>
<keyword evidence="4" id="KW-0560">Oxidoreductase</keyword>
<dbReference type="VEuPathDB" id="FungiDB:C8Q69DRAFT_496980"/>
<evidence type="ECO:0000256" key="3">
    <source>
        <dbReference type="ARBA" id="ARBA00022833"/>
    </source>
</evidence>
<keyword evidence="2 5" id="KW-0479">Metal-binding</keyword>
<dbReference type="RefSeq" id="XP_028488435.1">
    <property type="nucleotide sequence ID" value="XM_028632275.1"/>
</dbReference>
<evidence type="ECO:0000256" key="2">
    <source>
        <dbReference type="ARBA" id="ARBA00022723"/>
    </source>
</evidence>
<dbReference type="Pfam" id="PF08240">
    <property type="entry name" value="ADH_N"/>
    <property type="match status" value="1"/>
</dbReference>
<dbReference type="Gene3D" id="3.90.180.10">
    <property type="entry name" value="Medium-chain alcohol dehydrogenases, catalytic domain"/>
    <property type="match status" value="1"/>
</dbReference>
<dbReference type="GO" id="GO:0016491">
    <property type="term" value="F:oxidoreductase activity"/>
    <property type="evidence" value="ECO:0007669"/>
    <property type="project" value="UniProtKB-KW"/>
</dbReference>
<dbReference type="Proteomes" id="UP000283841">
    <property type="component" value="Unassembled WGS sequence"/>
</dbReference>
<dbReference type="PROSITE" id="PS00059">
    <property type="entry name" value="ADH_ZINC"/>
    <property type="match status" value="1"/>
</dbReference>
<keyword evidence="3 5" id="KW-0862">Zinc</keyword>
<dbReference type="CDD" id="cd08283">
    <property type="entry name" value="FDH_like_1"/>
    <property type="match status" value="1"/>
</dbReference>
<name>A0A443I3Z2_BYSSP</name>
<comment type="similarity">
    <text evidence="5">Belongs to the zinc-containing alcohol dehydrogenase family.</text>
</comment>
<evidence type="ECO:0000256" key="4">
    <source>
        <dbReference type="ARBA" id="ARBA00023002"/>
    </source>
</evidence>
<dbReference type="GO" id="GO:0008270">
    <property type="term" value="F:zinc ion binding"/>
    <property type="evidence" value="ECO:0007669"/>
    <property type="project" value="InterPro"/>
</dbReference>
<reference evidence="8 9" key="1">
    <citation type="journal article" date="2018" name="Front. Microbiol.">
        <title>Genomic and genetic insights into a cosmopolitan fungus, Paecilomyces variotii (Eurotiales).</title>
        <authorList>
            <person name="Urquhart A.S."/>
            <person name="Mondo S.J."/>
            <person name="Makela M.R."/>
            <person name="Hane J.K."/>
            <person name="Wiebenga A."/>
            <person name="He G."/>
            <person name="Mihaltcheva S."/>
            <person name="Pangilinan J."/>
            <person name="Lipzen A."/>
            <person name="Barry K."/>
            <person name="de Vries R.P."/>
            <person name="Grigoriev I.V."/>
            <person name="Idnurm A."/>
        </authorList>
    </citation>
    <scope>NUCLEOTIDE SEQUENCE [LARGE SCALE GENOMIC DNA]</scope>
    <source>
        <strain evidence="8 9">CBS 101075</strain>
    </source>
</reference>
<evidence type="ECO:0000259" key="7">
    <source>
        <dbReference type="Pfam" id="PF08240"/>
    </source>
</evidence>
<evidence type="ECO:0000313" key="8">
    <source>
        <dbReference type="EMBL" id="RWQ98790.1"/>
    </source>
</evidence>
<proteinExistence type="inferred from homology"/>
<accession>A0A443I3Z2</accession>
<sequence length="412" mass="45274">MTAVARNVPSTSYKPHPTERMKAAMWMGKRNIKLGNVPKPTLTDPADAIVHITHCTICGSDLHIYEGELDEAMSEGDILGHEAIGIVEEIGDQVKNLKVGDRVIILPIIACGTCQYCQRQEYSLCDMTNPSKEMEALYGHRISGIFGYSHITGGYAGDQAEYCRVPNADLTCVKAPKDVDAKKLLGLADVTTTAWHGCELAEVGKGDIVGVWGCGPVGLSIQKLAKLRGAAKVYAVDKDPHRLKIAEEFGMIPINAAEHQEVADYILSIQPNGLDRSIEASGFRSTNKPDHEVMRALGLERDSGDTITDILKATRKCGNIALIGDFFCSTNDFPIGTLMEKSITIRGGQLTAQKYHPFLLDLVTEGKYDPSWMFTYEDEFENISEDYEKFSEHRIPGGLKVCLVTEFGRSLK</sequence>
<evidence type="ECO:0000256" key="5">
    <source>
        <dbReference type="RuleBase" id="RU361277"/>
    </source>
</evidence>
<dbReference type="SUPFAM" id="SSF50129">
    <property type="entry name" value="GroES-like"/>
    <property type="match status" value="1"/>
</dbReference>
<dbReference type="InterPro" id="IPR013149">
    <property type="entry name" value="ADH-like_C"/>
</dbReference>
<feature type="domain" description="Alcohol dehydrogenase-like N-terminal" evidence="7">
    <location>
        <begin position="45"/>
        <end position="176"/>
    </location>
</feature>
<dbReference type="AlphaFoldDB" id="A0A443I3Z2"/>
<comment type="caution">
    <text evidence="8">The sequence shown here is derived from an EMBL/GenBank/DDBJ whole genome shotgun (WGS) entry which is preliminary data.</text>
</comment>
<dbReference type="GeneID" id="39601552"/>
<feature type="domain" description="Alcohol dehydrogenase-like C-terminal" evidence="6">
    <location>
        <begin position="216"/>
        <end position="363"/>
    </location>
</feature>
<organism evidence="8 9">
    <name type="scientific">Byssochlamys spectabilis</name>
    <name type="common">Paecilomyces variotii</name>
    <dbReference type="NCBI Taxonomy" id="264951"/>
    <lineage>
        <taxon>Eukaryota</taxon>
        <taxon>Fungi</taxon>
        <taxon>Dikarya</taxon>
        <taxon>Ascomycota</taxon>
        <taxon>Pezizomycotina</taxon>
        <taxon>Eurotiomycetes</taxon>
        <taxon>Eurotiomycetidae</taxon>
        <taxon>Eurotiales</taxon>
        <taxon>Thermoascaceae</taxon>
        <taxon>Paecilomyces</taxon>
    </lineage>
</organism>
<dbReference type="Gene3D" id="3.40.50.720">
    <property type="entry name" value="NAD(P)-binding Rossmann-like Domain"/>
    <property type="match status" value="1"/>
</dbReference>
<gene>
    <name evidence="8" type="ORF">C8Q69DRAFT_496980</name>
</gene>
<dbReference type="STRING" id="264951.A0A443I3Z2"/>
<comment type="cofactor">
    <cofactor evidence="1 5">
        <name>Zn(2+)</name>
        <dbReference type="ChEBI" id="CHEBI:29105"/>
    </cofactor>
</comment>
<dbReference type="InterPro" id="IPR036291">
    <property type="entry name" value="NAD(P)-bd_dom_sf"/>
</dbReference>
<dbReference type="Pfam" id="PF00107">
    <property type="entry name" value="ADH_zinc_N"/>
    <property type="match status" value="1"/>
</dbReference>
<dbReference type="PANTHER" id="PTHR42813">
    <property type="entry name" value="ZINC-TYPE ALCOHOL DEHYDROGENASE-LIKE"/>
    <property type="match status" value="1"/>
</dbReference>
<dbReference type="InterPro" id="IPR002328">
    <property type="entry name" value="ADH_Zn_CS"/>
</dbReference>
<dbReference type="EMBL" id="RCNU01000002">
    <property type="protein sequence ID" value="RWQ98790.1"/>
    <property type="molecule type" value="Genomic_DNA"/>
</dbReference>
<evidence type="ECO:0000256" key="1">
    <source>
        <dbReference type="ARBA" id="ARBA00001947"/>
    </source>
</evidence>
<evidence type="ECO:0000313" key="9">
    <source>
        <dbReference type="Proteomes" id="UP000283841"/>
    </source>
</evidence>